<dbReference type="PANTHER" id="PTHR22741:SF11">
    <property type="entry name" value="SICKLE TAIL PROTEIN HOMOLOG"/>
    <property type="match status" value="1"/>
</dbReference>
<sequence length="903" mass="99446">MSKPTRLARPSSAGAASKLPSARKEDLGSRTKAISLGEKLLRTGSEGNLVKQPHKQQVQAAEQTAVSKRTSVPKEPAKSNLRVTSAEDADHLLKKQGVANGSSRTSNARAARHIPRRHTVGGPRSSKEILGMQPSEMDRKREAFLEHLKQKYPHHASAIMGHQERLREQSRSPKHKETHGEPAEPVSAETPEAMSEGDAPGPFTRGSRSRASLPVVRSTNLTKDRSLGVLYLQYADETKQIRMPNEITSADTVRALFVSAFPQQLTMKMMESPNVAVYIKDDLRNMYYELSDVRQVDLVLFVCHMAASGLGTTLFPPTKNAGDMLRRPLPLFAELCTSCMASASVWRWTVGGLCRCQQRGPKNIMALENFHLACLICSGGVCKLHEMCRLPPDHSSNLRCPLLVINDVYQNPRQRDGESRSITDQSCLKVYHKDPAHAFSYNHRPGDGDLRMHRESFSPREAPYPLRQTQGQPPLHGVQSSLPHPVAHSMPPSPSRIQYGAPRAMVMPGSATIPRVPQGRSVSPSPSAILERRDVKPDEDMSNKAVALLRNDSLYADPYLLQEARLSIASSHSCHPGDVPDHVMGYHRGSVRSTGSYSSSTMTTEMMEHHAVYRQKSRKYSDSHLPTLGTKTPPASPHRMTDMRVVEMHAGQNAHVVPTSPPPPPPPHGVQLDRSSPIRQSFKKEQGGAMEVMKTRSNMASPALPDNMAMQVDKQLMGQGPAASSNDPQTRERIMAMEKQIASLTGLVQDVLFKGPTTGSGKEVLSEKAAKPVTQAVSANGGGFASGEAASLTTVKSSMTSTESVTTVILPPAGGPTAVQVNAFDFRKNISDLRLQLQQMRQLQMQNQETLSLMLKKAEAEINSKVTEVVKRLEDPVQRQRMLVEEDRQKYLAEEEKIIQQLW</sequence>
<keyword evidence="3" id="KW-1185">Reference proteome</keyword>
<dbReference type="EMBL" id="JAATIS010007298">
    <property type="protein sequence ID" value="KAG2458396.1"/>
    <property type="molecule type" value="Genomic_DNA"/>
</dbReference>
<gene>
    <name evidence="2" type="ORF">GTO96_0018487</name>
</gene>
<name>A0A8X8BK43_POLSE</name>
<dbReference type="PANTHER" id="PTHR22741">
    <property type="entry name" value="P140CAP/SNIP-RELATED"/>
    <property type="match status" value="1"/>
</dbReference>
<feature type="region of interest" description="Disordered" evidence="1">
    <location>
        <begin position="461"/>
        <end position="493"/>
    </location>
</feature>
<feature type="non-terminal residue" evidence="2">
    <location>
        <position position="1"/>
    </location>
</feature>
<comment type="caution">
    <text evidence="2">The sequence shown here is derived from an EMBL/GenBank/DDBJ whole genome shotgun (WGS) entry which is preliminary data.</text>
</comment>
<evidence type="ECO:0000256" key="1">
    <source>
        <dbReference type="SAM" id="MobiDB-lite"/>
    </source>
</evidence>
<feature type="compositionally biased region" description="Basic residues" evidence="1">
    <location>
        <begin position="110"/>
        <end position="119"/>
    </location>
</feature>
<dbReference type="AlphaFoldDB" id="A0A8X8BK43"/>
<evidence type="ECO:0000313" key="2">
    <source>
        <dbReference type="EMBL" id="KAG2458396.1"/>
    </source>
</evidence>
<organism evidence="2 3">
    <name type="scientific">Polypterus senegalus</name>
    <name type="common">Senegal bichir</name>
    <dbReference type="NCBI Taxonomy" id="55291"/>
    <lineage>
        <taxon>Eukaryota</taxon>
        <taxon>Metazoa</taxon>
        <taxon>Chordata</taxon>
        <taxon>Craniata</taxon>
        <taxon>Vertebrata</taxon>
        <taxon>Euteleostomi</taxon>
        <taxon>Actinopterygii</taxon>
        <taxon>Polypteriformes</taxon>
        <taxon>Polypteridae</taxon>
        <taxon>Polypterus</taxon>
    </lineage>
</organism>
<protein>
    <submittedName>
        <fullName evidence="2">SKT protein</fullName>
    </submittedName>
</protein>
<feature type="region of interest" description="Disordered" evidence="1">
    <location>
        <begin position="618"/>
        <end position="638"/>
    </location>
</feature>
<reference evidence="2 3" key="1">
    <citation type="journal article" date="2021" name="Cell">
        <title>Tracing the genetic footprints of vertebrate landing in non-teleost ray-finned fishes.</title>
        <authorList>
            <person name="Bi X."/>
            <person name="Wang K."/>
            <person name="Yang L."/>
            <person name="Pan H."/>
            <person name="Jiang H."/>
            <person name="Wei Q."/>
            <person name="Fang M."/>
            <person name="Yu H."/>
            <person name="Zhu C."/>
            <person name="Cai Y."/>
            <person name="He Y."/>
            <person name="Gan X."/>
            <person name="Zeng H."/>
            <person name="Yu D."/>
            <person name="Zhu Y."/>
            <person name="Jiang H."/>
            <person name="Qiu Q."/>
            <person name="Yang H."/>
            <person name="Zhang Y.E."/>
            <person name="Wang W."/>
            <person name="Zhu M."/>
            <person name="He S."/>
            <person name="Zhang G."/>
        </authorList>
    </citation>
    <scope>NUCLEOTIDE SEQUENCE [LARGE SCALE GENOMIC DNA]</scope>
    <source>
        <strain evidence="2">Bchr_013</strain>
    </source>
</reference>
<feature type="region of interest" description="Disordered" evidence="1">
    <location>
        <begin position="162"/>
        <end position="215"/>
    </location>
</feature>
<feature type="region of interest" description="Disordered" evidence="1">
    <location>
        <begin position="45"/>
        <end position="129"/>
    </location>
</feature>
<feature type="non-terminal residue" evidence="2">
    <location>
        <position position="903"/>
    </location>
</feature>
<evidence type="ECO:0000313" key="3">
    <source>
        <dbReference type="Proteomes" id="UP000886611"/>
    </source>
</evidence>
<feature type="compositionally biased region" description="Basic and acidic residues" evidence="1">
    <location>
        <begin position="162"/>
        <end position="171"/>
    </location>
</feature>
<dbReference type="Proteomes" id="UP000886611">
    <property type="component" value="Unassembled WGS sequence"/>
</dbReference>
<proteinExistence type="predicted"/>
<feature type="compositionally biased region" description="Polar residues" evidence="1">
    <location>
        <begin position="55"/>
        <end position="70"/>
    </location>
</feature>
<feature type="compositionally biased region" description="Polar residues" evidence="1">
    <location>
        <begin position="467"/>
        <end position="482"/>
    </location>
</feature>
<feature type="region of interest" description="Disordered" evidence="1">
    <location>
        <begin position="1"/>
        <end position="31"/>
    </location>
</feature>
<dbReference type="GO" id="GO:0005737">
    <property type="term" value="C:cytoplasm"/>
    <property type="evidence" value="ECO:0007669"/>
    <property type="project" value="TreeGrafter"/>
</dbReference>
<accession>A0A8X8BK43</accession>
<dbReference type="InterPro" id="IPR051825">
    <property type="entry name" value="SRCIN1"/>
</dbReference>
<feature type="compositionally biased region" description="Polar residues" evidence="1">
    <location>
        <begin position="99"/>
        <end position="108"/>
    </location>
</feature>